<sequence length="218" mass="25084">MRTKARPNVVIKLDITKAYDRLSWLFLTKANDFFKSSRGVKQGDPLSPTLFILAAQVLSRGLNVLHMNLYIYEYDATSLQLIIEVINEYEEAFVQLINKSKSAVYLHHSASDEVVDKVQRITGLGDLYLVTPPGFYYDETVQNVGDVVQNDTWSVTKLHQILPQEIASHIIDNILPPLVHDVLDKPLWMLKTRGQFSVKSTWEYLRKRKEPCNAYKMI</sequence>
<organism evidence="1 2">
    <name type="scientific">Nicotiana tabacum</name>
    <name type="common">Common tobacco</name>
    <dbReference type="NCBI Taxonomy" id="4097"/>
    <lineage>
        <taxon>Eukaryota</taxon>
        <taxon>Viridiplantae</taxon>
        <taxon>Streptophyta</taxon>
        <taxon>Embryophyta</taxon>
        <taxon>Tracheophyta</taxon>
        <taxon>Spermatophyta</taxon>
        <taxon>Magnoliopsida</taxon>
        <taxon>eudicotyledons</taxon>
        <taxon>Gunneridae</taxon>
        <taxon>Pentapetalae</taxon>
        <taxon>asterids</taxon>
        <taxon>lamiids</taxon>
        <taxon>Solanales</taxon>
        <taxon>Solanaceae</taxon>
        <taxon>Nicotianoideae</taxon>
        <taxon>Nicotianeae</taxon>
        <taxon>Nicotiana</taxon>
    </lineage>
</organism>
<dbReference type="RefSeq" id="XP_075076732.1">
    <property type="nucleotide sequence ID" value="XM_075220631.1"/>
</dbReference>
<evidence type="ECO:0000313" key="2">
    <source>
        <dbReference type="RefSeq" id="XP_075076732.1"/>
    </source>
</evidence>
<proteinExistence type="predicted"/>
<reference evidence="1" key="1">
    <citation type="journal article" date="2014" name="Nat. Commun.">
        <title>The tobacco genome sequence and its comparison with those of tomato and potato.</title>
        <authorList>
            <person name="Sierro N."/>
            <person name="Battey J.N."/>
            <person name="Ouadi S."/>
            <person name="Bakaher N."/>
            <person name="Bovet L."/>
            <person name="Willig A."/>
            <person name="Goepfert S."/>
            <person name="Peitsch M.C."/>
            <person name="Ivanov N.V."/>
        </authorList>
    </citation>
    <scope>NUCLEOTIDE SEQUENCE [LARGE SCALE GENOMIC DNA]</scope>
</reference>
<dbReference type="Proteomes" id="UP000790787">
    <property type="component" value="Chromosome 8"/>
</dbReference>
<protein>
    <submittedName>
        <fullName evidence="2">Uncharacterized protein LOC142163356</fullName>
    </submittedName>
</protein>
<reference evidence="2" key="2">
    <citation type="submission" date="2025-08" db="UniProtKB">
        <authorList>
            <consortium name="RefSeq"/>
        </authorList>
    </citation>
    <scope>IDENTIFICATION</scope>
    <source>
        <tissue evidence="2">Leaf</tissue>
    </source>
</reference>
<evidence type="ECO:0000313" key="1">
    <source>
        <dbReference type="Proteomes" id="UP000790787"/>
    </source>
</evidence>
<name>A0AC58RVG3_TOBAC</name>
<keyword evidence="1" id="KW-1185">Reference proteome</keyword>
<gene>
    <name evidence="2" type="primary">LOC142163356</name>
</gene>
<accession>A0AC58RVG3</accession>